<evidence type="ECO:0000313" key="4">
    <source>
        <dbReference type="Proteomes" id="UP001165063"/>
    </source>
</evidence>
<dbReference type="SUPFAM" id="SSF53254">
    <property type="entry name" value="Phosphoglycerate mutase-like"/>
    <property type="match status" value="1"/>
</dbReference>
<dbReference type="EMBL" id="BSXU01008156">
    <property type="protein sequence ID" value="GMG59077.1"/>
    <property type="molecule type" value="Genomic_DNA"/>
</dbReference>
<name>A0A9W6Z0U4_AMBMO</name>
<dbReference type="GO" id="GO:0005829">
    <property type="term" value="C:cytosol"/>
    <property type="evidence" value="ECO:0007669"/>
    <property type="project" value="TreeGrafter"/>
</dbReference>
<dbReference type="InterPro" id="IPR029033">
    <property type="entry name" value="His_PPase_superfam"/>
</dbReference>
<dbReference type="OrthoDB" id="354304at2759"/>
<protein>
    <submittedName>
        <fullName evidence="3">Unnamed protein product</fullName>
    </submittedName>
</protein>
<dbReference type="GO" id="GO:0043456">
    <property type="term" value="P:regulation of pentose-phosphate shunt"/>
    <property type="evidence" value="ECO:0007669"/>
    <property type="project" value="TreeGrafter"/>
</dbReference>
<dbReference type="Gene3D" id="3.40.50.1240">
    <property type="entry name" value="Phosphoglycerate mutase-like"/>
    <property type="match status" value="1"/>
</dbReference>
<evidence type="ECO:0000256" key="2">
    <source>
        <dbReference type="PIRSR" id="PIRSR613078-2"/>
    </source>
</evidence>
<evidence type="ECO:0000313" key="3">
    <source>
        <dbReference type="EMBL" id="GMG59077.1"/>
    </source>
</evidence>
<dbReference type="GO" id="GO:0045820">
    <property type="term" value="P:negative regulation of glycolytic process"/>
    <property type="evidence" value="ECO:0007669"/>
    <property type="project" value="TreeGrafter"/>
</dbReference>
<feature type="binding site" evidence="2">
    <location>
        <begin position="20"/>
        <end position="27"/>
    </location>
    <ligand>
        <name>substrate</name>
    </ligand>
</feature>
<keyword evidence="1" id="KW-0378">Hydrolase</keyword>
<dbReference type="AlphaFoldDB" id="A0A9W6Z0U4"/>
<dbReference type="SMART" id="SM00855">
    <property type="entry name" value="PGAM"/>
    <property type="match status" value="1"/>
</dbReference>
<dbReference type="PANTHER" id="PTHR46517:SF1">
    <property type="entry name" value="FRUCTOSE-2,6-BISPHOSPHATASE TIGAR"/>
    <property type="match status" value="1"/>
</dbReference>
<dbReference type="CDD" id="cd07067">
    <property type="entry name" value="HP_PGM_like"/>
    <property type="match status" value="1"/>
</dbReference>
<dbReference type="Pfam" id="PF00300">
    <property type="entry name" value="His_Phos_1"/>
    <property type="match status" value="1"/>
</dbReference>
<keyword evidence="4" id="KW-1185">Reference proteome</keyword>
<dbReference type="InterPro" id="IPR013078">
    <property type="entry name" value="His_Pase_superF_clade-1"/>
</dbReference>
<reference evidence="3" key="1">
    <citation type="submission" date="2023-04" db="EMBL/GenBank/DDBJ databases">
        <title>Ambrosiozyma monospora NBRC 1965.</title>
        <authorList>
            <person name="Ichikawa N."/>
            <person name="Sato H."/>
            <person name="Tonouchi N."/>
        </authorList>
    </citation>
    <scope>NUCLEOTIDE SEQUENCE</scope>
    <source>
        <strain evidence="3">NBRC 1965</strain>
    </source>
</reference>
<sequence>MTVNKLLNTDSTKVRVFLVRHGRTEWNIKKILQGHQDISLNETGQQQAEKVAERLADFKFDQIVSSDLIRCLETMQPIINKNRFVEVDDVTVADLKGTTSKVPIFRKTTNLRERQMGACNIWSRDF</sequence>
<dbReference type="GO" id="GO:0004331">
    <property type="term" value="F:fructose-2,6-bisphosphate 2-phosphatase activity"/>
    <property type="evidence" value="ECO:0007669"/>
    <property type="project" value="TreeGrafter"/>
</dbReference>
<dbReference type="Proteomes" id="UP001165063">
    <property type="component" value="Unassembled WGS sequence"/>
</dbReference>
<evidence type="ECO:0000256" key="1">
    <source>
        <dbReference type="ARBA" id="ARBA00022801"/>
    </source>
</evidence>
<dbReference type="InterPro" id="IPR051695">
    <property type="entry name" value="Phosphoglycerate_Mutase"/>
</dbReference>
<organism evidence="3 4">
    <name type="scientific">Ambrosiozyma monospora</name>
    <name type="common">Yeast</name>
    <name type="synonym">Endomycopsis monosporus</name>
    <dbReference type="NCBI Taxonomy" id="43982"/>
    <lineage>
        <taxon>Eukaryota</taxon>
        <taxon>Fungi</taxon>
        <taxon>Dikarya</taxon>
        <taxon>Ascomycota</taxon>
        <taxon>Saccharomycotina</taxon>
        <taxon>Pichiomycetes</taxon>
        <taxon>Pichiales</taxon>
        <taxon>Pichiaceae</taxon>
        <taxon>Ambrosiozyma</taxon>
    </lineage>
</organism>
<gene>
    <name evidence="3" type="ORF">Amon01_000867300</name>
</gene>
<comment type="caution">
    <text evidence="3">The sequence shown here is derived from an EMBL/GenBank/DDBJ whole genome shotgun (WGS) entry which is preliminary data.</text>
</comment>
<accession>A0A9W6Z0U4</accession>
<proteinExistence type="predicted"/>
<feature type="binding site" evidence="2">
    <location>
        <position position="70"/>
    </location>
    <ligand>
        <name>substrate</name>
    </ligand>
</feature>
<dbReference type="PANTHER" id="PTHR46517">
    <property type="entry name" value="FRUCTOSE-2,6-BISPHOSPHATASE TIGAR"/>
    <property type="match status" value="1"/>
</dbReference>